<dbReference type="InterPro" id="IPR006860">
    <property type="entry name" value="FecR"/>
</dbReference>
<protein>
    <submittedName>
        <fullName evidence="4">DUF4974 domain-containing protein</fullName>
    </submittedName>
</protein>
<dbReference type="RefSeq" id="WP_151874951.1">
    <property type="nucleotide sequence ID" value="NZ_JBCLTF010000003.1"/>
</dbReference>
<dbReference type="Gene3D" id="2.60.120.1440">
    <property type="match status" value="1"/>
</dbReference>
<gene>
    <name evidence="4" type="ORF">GAQ44_00475</name>
</gene>
<comment type="caution">
    <text evidence="4">The sequence shown here is derived from an EMBL/GenBank/DDBJ whole genome shotgun (WGS) entry which is preliminary data.</text>
</comment>
<evidence type="ECO:0000259" key="2">
    <source>
        <dbReference type="Pfam" id="PF04773"/>
    </source>
</evidence>
<evidence type="ECO:0000256" key="1">
    <source>
        <dbReference type="SAM" id="Phobius"/>
    </source>
</evidence>
<keyword evidence="1" id="KW-0472">Membrane</keyword>
<dbReference type="InterPro" id="IPR012373">
    <property type="entry name" value="Ferrdict_sens_TM"/>
</dbReference>
<dbReference type="InterPro" id="IPR032508">
    <property type="entry name" value="FecR_C"/>
</dbReference>
<feature type="domain" description="Protein FecR C-terminal" evidence="3">
    <location>
        <begin position="252"/>
        <end position="319"/>
    </location>
</feature>
<proteinExistence type="predicted"/>
<dbReference type="PANTHER" id="PTHR30273">
    <property type="entry name" value="PERIPLASMIC SIGNAL SENSOR AND SIGMA FACTOR ACTIVATOR FECR-RELATED"/>
    <property type="match status" value="1"/>
</dbReference>
<dbReference type="GO" id="GO:0016989">
    <property type="term" value="F:sigma factor antagonist activity"/>
    <property type="evidence" value="ECO:0007669"/>
    <property type="project" value="TreeGrafter"/>
</dbReference>
<accession>A0A7J5HFW2</accession>
<feature type="domain" description="FecR protein" evidence="2">
    <location>
        <begin position="108"/>
        <end position="202"/>
    </location>
</feature>
<reference evidence="4 5" key="1">
    <citation type="journal article" date="2019" name="Nat. Med.">
        <title>A library of human gut bacterial isolates paired with longitudinal multiomics data enables mechanistic microbiome research.</title>
        <authorList>
            <person name="Poyet M."/>
            <person name="Groussin M."/>
            <person name="Gibbons S.M."/>
            <person name="Avila-Pacheco J."/>
            <person name="Jiang X."/>
            <person name="Kearney S.M."/>
            <person name="Perrotta A.R."/>
            <person name="Berdy B."/>
            <person name="Zhao S."/>
            <person name="Lieberman T.D."/>
            <person name="Swanson P.K."/>
            <person name="Smith M."/>
            <person name="Roesemann S."/>
            <person name="Alexander J.E."/>
            <person name="Rich S.A."/>
            <person name="Livny J."/>
            <person name="Vlamakis H."/>
            <person name="Clish C."/>
            <person name="Bullock K."/>
            <person name="Deik A."/>
            <person name="Scott J."/>
            <person name="Pierce K.A."/>
            <person name="Xavier R.J."/>
            <person name="Alm E.J."/>
        </authorList>
    </citation>
    <scope>NUCLEOTIDE SEQUENCE [LARGE SCALE GENOMIC DNA]</scope>
    <source>
        <strain evidence="4 5">BIOML-A19</strain>
    </source>
</reference>
<keyword evidence="1" id="KW-0812">Transmembrane</keyword>
<dbReference type="Pfam" id="PF16344">
    <property type="entry name" value="FecR_C"/>
    <property type="match status" value="1"/>
</dbReference>
<organism evidence="4 5">
    <name type="scientific">Bacteroides uniformis</name>
    <dbReference type="NCBI Taxonomy" id="820"/>
    <lineage>
        <taxon>Bacteria</taxon>
        <taxon>Pseudomonadati</taxon>
        <taxon>Bacteroidota</taxon>
        <taxon>Bacteroidia</taxon>
        <taxon>Bacteroidales</taxon>
        <taxon>Bacteroidaceae</taxon>
        <taxon>Bacteroides</taxon>
    </lineage>
</organism>
<name>A0A7J5HFW2_BACUN</name>
<dbReference type="PANTHER" id="PTHR30273:SF2">
    <property type="entry name" value="PROTEIN FECR"/>
    <property type="match status" value="1"/>
</dbReference>
<evidence type="ECO:0000313" key="5">
    <source>
        <dbReference type="Proteomes" id="UP000487221"/>
    </source>
</evidence>
<dbReference type="Pfam" id="PF04773">
    <property type="entry name" value="FecR"/>
    <property type="match status" value="1"/>
</dbReference>
<evidence type="ECO:0000259" key="3">
    <source>
        <dbReference type="Pfam" id="PF16344"/>
    </source>
</evidence>
<evidence type="ECO:0000313" key="4">
    <source>
        <dbReference type="EMBL" id="KAB4188589.1"/>
    </source>
</evidence>
<feature type="transmembrane region" description="Helical" evidence="1">
    <location>
        <begin position="75"/>
        <end position="97"/>
    </location>
</feature>
<sequence length="324" mass="37532">MDDFRKYIDSLEGRLPIDDQTLLNNKFVKQEMENQWGMDPEVSIEHLTDKKEIWKRVSGHIDAGKRQNSRYRNPFLRWYGVVATILLIFSVGTMFFYHSEKDSYIYVVCTGNQDRNIFTLDDGTNIRLGAGSKLTYPDQFPSDKRVVKLDGQAFFDVASDTQRPFSVEVGNVIITALGTSFEVFCDKHNNTVETILLTGRVKVDCRVANDGQQQSRQLEPNQKLTVCLNTGKINIEAENADRYSAWRNYNGLDFNNEQLSVIIPRLEYWYGCKIHCDSEEILSERFSFKVKNESLDRILDLMSYTSALQYKKDRDNTVYTLIKK</sequence>
<keyword evidence="1" id="KW-1133">Transmembrane helix</keyword>
<dbReference type="EMBL" id="WCTY01000001">
    <property type="protein sequence ID" value="KAB4188589.1"/>
    <property type="molecule type" value="Genomic_DNA"/>
</dbReference>
<dbReference type="Gene3D" id="3.55.50.30">
    <property type="match status" value="1"/>
</dbReference>
<dbReference type="Proteomes" id="UP000487221">
    <property type="component" value="Unassembled WGS sequence"/>
</dbReference>
<dbReference type="AlphaFoldDB" id="A0A7J5HFW2"/>